<dbReference type="GO" id="GO:0048038">
    <property type="term" value="F:quinone binding"/>
    <property type="evidence" value="ECO:0007669"/>
    <property type="project" value="UniProtKB-KW"/>
</dbReference>
<evidence type="ECO:0000256" key="6">
    <source>
        <dbReference type="ARBA" id="ARBA00023002"/>
    </source>
</evidence>
<keyword evidence="6" id="KW-0560">Oxidoreductase</keyword>
<evidence type="ECO:0000256" key="4">
    <source>
        <dbReference type="ARBA" id="ARBA00022719"/>
    </source>
</evidence>
<organism evidence="13 14">
    <name type="scientific">Kocuria coralli</name>
    <dbReference type="NCBI Taxonomy" id="1461025"/>
    <lineage>
        <taxon>Bacteria</taxon>
        <taxon>Bacillati</taxon>
        <taxon>Actinomycetota</taxon>
        <taxon>Actinomycetes</taxon>
        <taxon>Micrococcales</taxon>
        <taxon>Micrococcaceae</taxon>
        <taxon>Kocuria</taxon>
    </lineage>
</organism>
<feature type="transmembrane region" description="Helical" evidence="11">
    <location>
        <begin position="185"/>
        <end position="204"/>
    </location>
</feature>
<keyword evidence="4" id="KW-0874">Quinone</keyword>
<evidence type="ECO:0000256" key="7">
    <source>
        <dbReference type="ARBA" id="ARBA00023136"/>
    </source>
</evidence>
<dbReference type="Pfam" id="PF07884">
    <property type="entry name" value="VKOR"/>
    <property type="match status" value="1"/>
</dbReference>
<comment type="caution">
    <text evidence="13">The sequence shown here is derived from an EMBL/GenBank/DDBJ whole genome shotgun (WGS) entry which is preliminary data.</text>
</comment>
<evidence type="ECO:0000256" key="10">
    <source>
        <dbReference type="SAM" id="MobiDB-lite"/>
    </source>
</evidence>
<protein>
    <submittedName>
        <fullName evidence="13">Vitamin K epoxide reductase family protein</fullName>
    </submittedName>
</protein>
<accession>A0A5J5KX78</accession>
<name>A0A5J5KX78_9MICC</name>
<dbReference type="EMBL" id="SZWF01000010">
    <property type="protein sequence ID" value="KAA9394102.1"/>
    <property type="molecule type" value="Genomic_DNA"/>
</dbReference>
<sequence>MKNAAPSPVRDPREDSAPTAPLPRGDLSWAAVAIVTAALGLFASISLVVEKWAILEDPLHVTSCDFNAALSCGTVIRSAQANLFAFPNPFIGLVGYTLVIVLAVGVLAGARYRAWFWQGLLAGLALGEVFLIWLWTQATFEINALCLYCMLVWLMHPILLLATAARCVRTGALPAPPGLRATTRLWAPAVVVLIWLVVFGSVLVRFSGSLFGA</sequence>
<proteinExistence type="inferred from homology"/>
<feature type="transmembrane region" description="Helical" evidence="11">
    <location>
        <begin position="115"/>
        <end position="135"/>
    </location>
</feature>
<evidence type="ECO:0000256" key="1">
    <source>
        <dbReference type="ARBA" id="ARBA00004141"/>
    </source>
</evidence>
<dbReference type="InterPro" id="IPR012932">
    <property type="entry name" value="VKOR"/>
</dbReference>
<feature type="domain" description="Vitamin K epoxide reductase" evidence="12">
    <location>
        <begin position="26"/>
        <end position="167"/>
    </location>
</feature>
<evidence type="ECO:0000256" key="9">
    <source>
        <dbReference type="ARBA" id="ARBA00023284"/>
    </source>
</evidence>
<dbReference type="GO" id="GO:0016491">
    <property type="term" value="F:oxidoreductase activity"/>
    <property type="evidence" value="ECO:0007669"/>
    <property type="project" value="UniProtKB-KW"/>
</dbReference>
<dbReference type="Proteomes" id="UP000325957">
    <property type="component" value="Unassembled WGS sequence"/>
</dbReference>
<reference evidence="13 14" key="1">
    <citation type="submission" date="2019-05" db="EMBL/GenBank/DDBJ databases">
        <title>Kocuria coralli sp. nov., a novel actinobacterium isolated from coral reef seawater.</title>
        <authorList>
            <person name="Li J."/>
        </authorList>
    </citation>
    <scope>NUCLEOTIDE SEQUENCE [LARGE SCALE GENOMIC DNA]</scope>
    <source>
        <strain evidence="13 14">SCSIO 13007</strain>
    </source>
</reference>
<dbReference type="OrthoDB" id="9783799at2"/>
<feature type="region of interest" description="Disordered" evidence="10">
    <location>
        <begin position="1"/>
        <end position="21"/>
    </location>
</feature>
<evidence type="ECO:0000256" key="11">
    <source>
        <dbReference type="SAM" id="Phobius"/>
    </source>
</evidence>
<keyword evidence="3 11" id="KW-0812">Transmembrane</keyword>
<evidence type="ECO:0000259" key="12">
    <source>
        <dbReference type="SMART" id="SM00756"/>
    </source>
</evidence>
<keyword evidence="9" id="KW-0676">Redox-active center</keyword>
<keyword evidence="8" id="KW-1015">Disulfide bond</keyword>
<evidence type="ECO:0000256" key="2">
    <source>
        <dbReference type="ARBA" id="ARBA00006214"/>
    </source>
</evidence>
<comment type="similarity">
    <text evidence="2">Belongs to the VKOR family.</text>
</comment>
<evidence type="ECO:0000256" key="5">
    <source>
        <dbReference type="ARBA" id="ARBA00022989"/>
    </source>
</evidence>
<evidence type="ECO:0000256" key="3">
    <source>
        <dbReference type="ARBA" id="ARBA00022692"/>
    </source>
</evidence>
<dbReference type="RefSeq" id="WP_158034030.1">
    <property type="nucleotide sequence ID" value="NZ_ML708618.1"/>
</dbReference>
<keyword evidence="14" id="KW-1185">Reference proteome</keyword>
<dbReference type="Gene3D" id="1.20.1440.130">
    <property type="entry name" value="VKOR domain"/>
    <property type="match status" value="1"/>
</dbReference>
<evidence type="ECO:0000256" key="8">
    <source>
        <dbReference type="ARBA" id="ARBA00023157"/>
    </source>
</evidence>
<dbReference type="AlphaFoldDB" id="A0A5J5KX78"/>
<keyword evidence="5 11" id="KW-1133">Transmembrane helix</keyword>
<comment type="subcellular location">
    <subcellularLocation>
        <location evidence="1">Membrane</location>
        <topology evidence="1">Multi-pass membrane protein</topology>
    </subcellularLocation>
</comment>
<feature type="transmembrane region" description="Helical" evidence="11">
    <location>
        <begin position="27"/>
        <end position="49"/>
    </location>
</feature>
<dbReference type="CDD" id="cd12922">
    <property type="entry name" value="VKOR_5"/>
    <property type="match status" value="1"/>
</dbReference>
<feature type="transmembrane region" description="Helical" evidence="11">
    <location>
        <begin position="90"/>
        <end position="109"/>
    </location>
</feature>
<dbReference type="SMART" id="SM00756">
    <property type="entry name" value="VKc"/>
    <property type="match status" value="1"/>
</dbReference>
<evidence type="ECO:0000313" key="13">
    <source>
        <dbReference type="EMBL" id="KAA9394102.1"/>
    </source>
</evidence>
<dbReference type="GO" id="GO:0016020">
    <property type="term" value="C:membrane"/>
    <property type="evidence" value="ECO:0007669"/>
    <property type="project" value="UniProtKB-SubCell"/>
</dbReference>
<feature type="transmembrane region" description="Helical" evidence="11">
    <location>
        <begin position="142"/>
        <end position="165"/>
    </location>
</feature>
<evidence type="ECO:0000313" key="14">
    <source>
        <dbReference type="Proteomes" id="UP000325957"/>
    </source>
</evidence>
<dbReference type="InterPro" id="IPR038354">
    <property type="entry name" value="VKOR_sf"/>
</dbReference>
<gene>
    <name evidence="13" type="ORF">FCK90_08860</name>
</gene>
<dbReference type="InterPro" id="IPR041714">
    <property type="entry name" value="VKOR_Actinobacteria"/>
</dbReference>
<keyword evidence="7 11" id="KW-0472">Membrane</keyword>